<dbReference type="AlphaFoldDB" id="A0A2N0VIT8"/>
<evidence type="ECO:0008006" key="4">
    <source>
        <dbReference type="Google" id="ProtNLM"/>
    </source>
</evidence>
<accession>A0A2N0VIT8</accession>
<dbReference type="EMBL" id="PISP01000001">
    <property type="protein sequence ID" value="PKD44089.1"/>
    <property type="molecule type" value="Genomic_DNA"/>
</dbReference>
<dbReference type="PIRSF" id="PIRSF004681">
    <property type="entry name" value="UCP004681"/>
    <property type="match status" value="1"/>
</dbReference>
<dbReference type="Proteomes" id="UP000233398">
    <property type="component" value="Unassembled WGS sequence"/>
</dbReference>
<dbReference type="PROSITE" id="PS01314">
    <property type="entry name" value="UPF0047"/>
    <property type="match status" value="1"/>
</dbReference>
<dbReference type="OrthoDB" id="9801725at2"/>
<sequence length="140" mass="15689">MNTIQKSITLSPKSRGFHLITDEIIQKVPELENIKAGVAHIFIQHTSAGLTINENADPSVRRDFESHFNRMVPEDISLFEHTLEGPDDMTSHIKSSLLGHSVSVPVTNGRFNLGTWQGIYLCEHRNRGGARRLVVTLFAE</sequence>
<dbReference type="InterPro" id="IPR001602">
    <property type="entry name" value="UPF0047_YjbQ-like"/>
</dbReference>
<comment type="similarity">
    <text evidence="1">Belongs to the UPF0047 family.</text>
</comment>
<dbReference type="SUPFAM" id="SSF111038">
    <property type="entry name" value="YjbQ-like"/>
    <property type="match status" value="1"/>
</dbReference>
<evidence type="ECO:0000256" key="1">
    <source>
        <dbReference type="ARBA" id="ARBA00005534"/>
    </source>
</evidence>
<keyword evidence="3" id="KW-1185">Reference proteome</keyword>
<dbReference type="NCBIfam" id="TIGR00149">
    <property type="entry name" value="TIGR00149_YjbQ"/>
    <property type="match status" value="1"/>
</dbReference>
<evidence type="ECO:0000313" key="3">
    <source>
        <dbReference type="Proteomes" id="UP000233398"/>
    </source>
</evidence>
<dbReference type="RefSeq" id="WP_101071363.1">
    <property type="nucleotide sequence ID" value="NZ_PISP01000001.1"/>
</dbReference>
<gene>
    <name evidence="2" type="ORF">CWD77_01045</name>
</gene>
<evidence type="ECO:0000313" key="2">
    <source>
        <dbReference type="EMBL" id="PKD44089.1"/>
    </source>
</evidence>
<proteinExistence type="inferred from homology"/>
<organism evidence="2 3">
    <name type="scientific">Rhodohalobacter barkolensis</name>
    <dbReference type="NCBI Taxonomy" id="2053187"/>
    <lineage>
        <taxon>Bacteria</taxon>
        <taxon>Pseudomonadati</taxon>
        <taxon>Balneolota</taxon>
        <taxon>Balneolia</taxon>
        <taxon>Balneolales</taxon>
        <taxon>Balneolaceae</taxon>
        <taxon>Rhodohalobacter</taxon>
    </lineage>
</organism>
<dbReference type="PANTHER" id="PTHR30615:SF8">
    <property type="entry name" value="UPF0047 PROTEIN C4A8.02C"/>
    <property type="match status" value="1"/>
</dbReference>
<protein>
    <recommendedName>
        <fullName evidence="4">Secondary thiamine-phosphate synthase</fullName>
    </recommendedName>
</protein>
<name>A0A2N0VIT8_9BACT</name>
<dbReference type="InterPro" id="IPR035917">
    <property type="entry name" value="YjbQ-like_sf"/>
</dbReference>
<dbReference type="PANTHER" id="PTHR30615">
    <property type="entry name" value="UNCHARACTERIZED PROTEIN YJBQ-RELATED"/>
    <property type="match status" value="1"/>
</dbReference>
<dbReference type="Pfam" id="PF01894">
    <property type="entry name" value="YjbQ"/>
    <property type="match status" value="1"/>
</dbReference>
<dbReference type="Gene3D" id="2.60.120.460">
    <property type="entry name" value="YjbQ-like"/>
    <property type="match status" value="1"/>
</dbReference>
<reference evidence="2 3" key="1">
    <citation type="submission" date="2017-11" db="EMBL/GenBank/DDBJ databases">
        <title>Rhodohalobacter 15182 sp. nov., isolated from a salt lake.</title>
        <authorList>
            <person name="Han S."/>
        </authorList>
    </citation>
    <scope>NUCLEOTIDE SEQUENCE [LARGE SCALE GENOMIC DNA]</scope>
    <source>
        <strain evidence="2 3">15182</strain>
    </source>
</reference>
<comment type="caution">
    <text evidence="2">The sequence shown here is derived from an EMBL/GenBank/DDBJ whole genome shotgun (WGS) entry which is preliminary data.</text>
</comment>